<evidence type="ECO:0000256" key="13">
    <source>
        <dbReference type="ARBA" id="ARBA00023167"/>
    </source>
</evidence>
<dbReference type="InterPro" id="IPR000534">
    <property type="entry name" value="Semialdehyde_DH_NAD-bd"/>
</dbReference>
<keyword evidence="13 15" id="KW-0486">Methionine biosynthesis</keyword>
<dbReference type="GO" id="GO:0051287">
    <property type="term" value="F:NAD binding"/>
    <property type="evidence" value="ECO:0007669"/>
    <property type="project" value="InterPro"/>
</dbReference>
<dbReference type="HAMAP" id="MF_02121">
    <property type="entry name" value="ASADH"/>
    <property type="match status" value="1"/>
</dbReference>
<comment type="pathway">
    <text evidence="2 15">Amino-acid biosynthesis; L-lysine biosynthesis via DAP pathway; (S)-tetrahydrodipicolinate from L-aspartate: step 2/4.</text>
</comment>
<dbReference type="GO" id="GO:0071266">
    <property type="term" value="P:'de novo' L-methionine biosynthetic process"/>
    <property type="evidence" value="ECO:0007669"/>
    <property type="project" value="UniProtKB-UniRule"/>
</dbReference>
<dbReference type="PANTHER" id="PTHR46278">
    <property type="entry name" value="DEHYDROGENASE, PUTATIVE-RELATED"/>
    <property type="match status" value="1"/>
</dbReference>
<evidence type="ECO:0000256" key="7">
    <source>
        <dbReference type="ARBA" id="ARBA00022605"/>
    </source>
</evidence>
<dbReference type="GO" id="GO:0019877">
    <property type="term" value="P:diaminopimelate biosynthetic process"/>
    <property type="evidence" value="ECO:0007669"/>
    <property type="project" value="UniProtKB-UniRule"/>
</dbReference>
<evidence type="ECO:0000256" key="8">
    <source>
        <dbReference type="ARBA" id="ARBA00022697"/>
    </source>
</evidence>
<feature type="domain" description="Semialdehyde dehydrogenase NAD-binding" evidence="17">
    <location>
        <begin position="2"/>
        <end position="117"/>
    </location>
</feature>
<dbReference type="SUPFAM" id="SSF51735">
    <property type="entry name" value="NAD(P)-binding Rossmann-fold domains"/>
    <property type="match status" value="1"/>
</dbReference>
<dbReference type="InterPro" id="IPR005986">
    <property type="entry name" value="Asp_semialdehyde_DH_beta"/>
</dbReference>
<comment type="caution">
    <text evidence="18">The sequence shown here is derived from an EMBL/GenBank/DDBJ whole genome shotgun (WGS) entry which is preliminary data.</text>
</comment>
<evidence type="ECO:0000256" key="10">
    <source>
        <dbReference type="ARBA" id="ARBA00022915"/>
    </source>
</evidence>
<gene>
    <name evidence="15 18" type="primary">asd</name>
    <name evidence="18" type="ORF">GCM10012280_01100</name>
</gene>
<dbReference type="SUPFAM" id="SSF55347">
    <property type="entry name" value="Glyceraldehyde-3-phosphate dehydrogenase-like, C-terminal domain"/>
    <property type="match status" value="1"/>
</dbReference>
<feature type="binding site" evidence="15">
    <location>
        <begin position="37"/>
        <end position="38"/>
    </location>
    <ligand>
        <name>NADP(+)</name>
        <dbReference type="ChEBI" id="CHEBI:58349"/>
    </ligand>
</feature>
<evidence type="ECO:0000256" key="3">
    <source>
        <dbReference type="ARBA" id="ARBA00005097"/>
    </source>
</evidence>
<keyword evidence="8 15" id="KW-0791">Threonine biosynthesis</keyword>
<evidence type="ECO:0000256" key="11">
    <source>
        <dbReference type="ARBA" id="ARBA00023002"/>
    </source>
</evidence>
<dbReference type="CDD" id="cd02316">
    <property type="entry name" value="VcASADH2_like_N"/>
    <property type="match status" value="1"/>
</dbReference>
<dbReference type="CDD" id="cd18131">
    <property type="entry name" value="ASADH_C_bac_euk_like"/>
    <property type="match status" value="1"/>
</dbReference>
<evidence type="ECO:0000256" key="4">
    <source>
        <dbReference type="ARBA" id="ARBA00010584"/>
    </source>
</evidence>
<comment type="catalytic activity">
    <reaction evidence="14 15">
        <text>L-aspartate 4-semialdehyde + phosphate + NADP(+) = 4-phospho-L-aspartate + NADPH + H(+)</text>
        <dbReference type="Rhea" id="RHEA:24284"/>
        <dbReference type="ChEBI" id="CHEBI:15378"/>
        <dbReference type="ChEBI" id="CHEBI:43474"/>
        <dbReference type="ChEBI" id="CHEBI:57535"/>
        <dbReference type="ChEBI" id="CHEBI:57783"/>
        <dbReference type="ChEBI" id="CHEBI:58349"/>
        <dbReference type="ChEBI" id="CHEBI:537519"/>
        <dbReference type="EC" id="1.2.1.11"/>
    </reaction>
</comment>
<dbReference type="InterPro" id="IPR036291">
    <property type="entry name" value="NAD(P)-bd_dom_sf"/>
</dbReference>
<dbReference type="SMART" id="SM00859">
    <property type="entry name" value="Semialdhyde_dh"/>
    <property type="match status" value="1"/>
</dbReference>
<evidence type="ECO:0000256" key="12">
    <source>
        <dbReference type="ARBA" id="ARBA00023154"/>
    </source>
</evidence>
<dbReference type="AlphaFoldDB" id="A0A918DQZ9"/>
<protein>
    <recommendedName>
        <fullName evidence="6 15">Aspartate-semialdehyde dehydrogenase</fullName>
        <shortName evidence="15">ASA dehydrogenase</shortName>
        <shortName evidence="15">ASADH</shortName>
        <ecNumber evidence="6 15">1.2.1.11</ecNumber>
    </recommendedName>
    <alternativeName>
        <fullName evidence="15">Aspartate-beta-semialdehyde dehydrogenase</fullName>
    </alternativeName>
</protein>
<dbReference type="EC" id="1.2.1.11" evidence="6 15"/>
<dbReference type="GO" id="GO:0009088">
    <property type="term" value="P:threonine biosynthetic process"/>
    <property type="evidence" value="ECO:0007669"/>
    <property type="project" value="UniProtKB-UniRule"/>
</dbReference>
<evidence type="ECO:0000256" key="15">
    <source>
        <dbReference type="HAMAP-Rule" id="MF_02121"/>
    </source>
</evidence>
<dbReference type="GO" id="GO:0009097">
    <property type="term" value="P:isoleucine biosynthetic process"/>
    <property type="evidence" value="ECO:0007669"/>
    <property type="project" value="UniProtKB-UniRule"/>
</dbReference>
<feature type="binding site" evidence="15">
    <location>
        <begin position="157"/>
        <end position="158"/>
    </location>
    <ligand>
        <name>NADP(+)</name>
        <dbReference type="ChEBI" id="CHEBI:58349"/>
    </ligand>
</feature>
<keyword evidence="7 15" id="KW-0028">Amino-acid biosynthesis</keyword>
<comment type="pathway">
    <text evidence="1 15">Amino-acid biosynthesis; L-methionine biosynthesis via de novo pathway; L-homoserine from L-aspartate: step 2/3.</text>
</comment>
<dbReference type="NCBIfam" id="NF011456">
    <property type="entry name" value="PRK14874.1"/>
    <property type="match status" value="1"/>
</dbReference>
<dbReference type="Gene3D" id="3.40.50.720">
    <property type="entry name" value="NAD(P)-binding Rossmann-like Domain"/>
    <property type="match status" value="1"/>
</dbReference>
<dbReference type="InterPro" id="IPR012080">
    <property type="entry name" value="Asp_semialdehyde_DH"/>
</dbReference>
<feature type="active site" description="Proton acceptor" evidence="15 16">
    <location>
        <position position="253"/>
    </location>
</feature>
<dbReference type="InterPro" id="IPR000319">
    <property type="entry name" value="Asp-semialdehyde_DH_CS"/>
</dbReference>
<dbReference type="EMBL" id="BMMS01000001">
    <property type="protein sequence ID" value="GGO80081.1"/>
    <property type="molecule type" value="Genomic_DNA"/>
</dbReference>
<evidence type="ECO:0000259" key="17">
    <source>
        <dbReference type="SMART" id="SM00859"/>
    </source>
</evidence>
<feature type="binding site" evidence="15">
    <location>
        <begin position="9"/>
        <end position="12"/>
    </location>
    <ligand>
        <name>NADP(+)</name>
        <dbReference type="ChEBI" id="CHEBI:58349"/>
    </ligand>
</feature>
<evidence type="ECO:0000313" key="19">
    <source>
        <dbReference type="Proteomes" id="UP000641932"/>
    </source>
</evidence>
<dbReference type="GO" id="GO:0046983">
    <property type="term" value="F:protein dimerization activity"/>
    <property type="evidence" value="ECO:0007669"/>
    <property type="project" value="InterPro"/>
</dbReference>
<keyword evidence="11 15" id="KW-0560">Oxidoreductase</keyword>
<keyword evidence="10 15" id="KW-0220">Diaminopimelate biosynthesis</keyword>
<evidence type="ECO:0000256" key="1">
    <source>
        <dbReference type="ARBA" id="ARBA00005021"/>
    </source>
</evidence>
<reference evidence="18" key="2">
    <citation type="submission" date="2020-09" db="EMBL/GenBank/DDBJ databases">
        <authorList>
            <person name="Sun Q."/>
            <person name="Zhou Y."/>
        </authorList>
    </citation>
    <scope>NUCLEOTIDE SEQUENCE</scope>
    <source>
        <strain evidence="18">CGMCC 4.7201</strain>
    </source>
</reference>
<proteinExistence type="inferred from homology"/>
<dbReference type="Gene3D" id="3.30.360.10">
    <property type="entry name" value="Dihydrodipicolinate Reductase, domain 2"/>
    <property type="match status" value="1"/>
</dbReference>
<dbReference type="GO" id="GO:0009089">
    <property type="term" value="P:lysine biosynthetic process via diaminopimelate"/>
    <property type="evidence" value="ECO:0007669"/>
    <property type="project" value="UniProtKB-UniRule"/>
</dbReference>
<reference evidence="18" key="1">
    <citation type="journal article" date="2014" name="Int. J. Syst. Evol. Microbiol.">
        <title>Complete genome sequence of Corynebacterium casei LMG S-19264T (=DSM 44701T), isolated from a smear-ripened cheese.</title>
        <authorList>
            <consortium name="US DOE Joint Genome Institute (JGI-PGF)"/>
            <person name="Walter F."/>
            <person name="Albersmeier A."/>
            <person name="Kalinowski J."/>
            <person name="Ruckert C."/>
        </authorList>
    </citation>
    <scope>NUCLEOTIDE SEQUENCE</scope>
    <source>
        <strain evidence="18">CGMCC 4.7201</strain>
    </source>
</reference>
<dbReference type="Pfam" id="PF01118">
    <property type="entry name" value="Semialdhyde_dh"/>
    <property type="match status" value="1"/>
</dbReference>
<dbReference type="PROSITE" id="PS01103">
    <property type="entry name" value="ASD"/>
    <property type="match status" value="1"/>
</dbReference>
<keyword evidence="12 15" id="KW-0457">Lysine biosynthesis</keyword>
<dbReference type="PANTHER" id="PTHR46278:SF2">
    <property type="entry name" value="ASPARTATE-SEMIALDEHYDE DEHYDROGENASE"/>
    <property type="match status" value="1"/>
</dbReference>
<evidence type="ECO:0000313" key="18">
    <source>
        <dbReference type="EMBL" id="GGO80081.1"/>
    </source>
</evidence>
<comment type="function">
    <text evidence="15">Catalyzes the NADPH-dependent formation of L-aspartate-semialdehyde (L-ASA) by the reductive dephosphorylation of L-aspartyl-4-phosphate.</text>
</comment>
<feature type="binding site" evidence="15">
    <location>
        <position position="97"/>
    </location>
    <ligand>
        <name>phosphate</name>
        <dbReference type="ChEBI" id="CHEBI:43474"/>
    </ligand>
</feature>
<comment type="pathway">
    <text evidence="3 15">Amino-acid biosynthesis; L-threonine biosynthesis; L-threonine from L-aspartate: step 2/5.</text>
</comment>
<accession>A0A918DQZ9</accession>
<comment type="subunit">
    <text evidence="5 15">Homodimer.</text>
</comment>
<dbReference type="RefSeq" id="WP_189129427.1">
    <property type="nucleotide sequence ID" value="NZ_BMMS01000001.1"/>
</dbReference>
<dbReference type="InterPro" id="IPR012280">
    <property type="entry name" value="Semialdhyde_DH_dimer_dom"/>
</dbReference>
<feature type="binding site" evidence="15">
    <location>
        <position position="246"/>
    </location>
    <ligand>
        <name>substrate</name>
    </ligand>
</feature>
<dbReference type="NCBIfam" id="TIGR01296">
    <property type="entry name" value="asd_B"/>
    <property type="match status" value="1"/>
</dbReference>
<name>A0A918DQZ9_9ACTN</name>
<evidence type="ECO:0000256" key="16">
    <source>
        <dbReference type="PIRSR" id="PIRSR000148-1"/>
    </source>
</evidence>
<dbReference type="GO" id="GO:0004073">
    <property type="term" value="F:aspartate-semialdehyde dehydrogenase activity"/>
    <property type="evidence" value="ECO:0007669"/>
    <property type="project" value="UniProtKB-UniRule"/>
</dbReference>
<dbReference type="PIRSF" id="PIRSF000148">
    <property type="entry name" value="ASA_dh"/>
    <property type="match status" value="1"/>
</dbReference>
<evidence type="ECO:0000256" key="6">
    <source>
        <dbReference type="ARBA" id="ARBA00013120"/>
    </source>
</evidence>
<feature type="binding site" evidence="15">
    <location>
        <position position="154"/>
    </location>
    <ligand>
        <name>substrate</name>
    </ligand>
</feature>
<evidence type="ECO:0000256" key="5">
    <source>
        <dbReference type="ARBA" id="ARBA00011738"/>
    </source>
</evidence>
<sequence>MRIGIVGATGQVGGVMRKILDERQFPADTLRLFASARSAGRTLPWRGGDITVEDAATADYSGLDIVLFSAGGSTSKALAPTVAAAGAVVIDNSSAWRRDPEVPLVVSEVNPHAVADRPKGIVANPNCTTMAAMPVLRPLHAEAELVALVASTYQAVSGSGLEGVAELDEQVNKVAERAKELTHDGSAVEFPAPNKYVRPIAFNVLPLAGSIVDDGSYETDEEQKLRHESRKILGIPGLKVSGTCVRVPVFTGHSLQLNARFARPITPERARELLDGAPGVSLSEVPTPLQAAGQDPTFVGRIRADETVDGGNGLALFCSGDNLRKGAALNAVQIAELVAAELGAR</sequence>
<dbReference type="Proteomes" id="UP000641932">
    <property type="component" value="Unassembled WGS sequence"/>
</dbReference>
<comment type="similarity">
    <text evidence="4 15">Belongs to the aspartate-semialdehyde dehydrogenase family.</text>
</comment>
<feature type="active site" description="Acyl-thioester intermediate" evidence="15 16">
    <location>
        <position position="127"/>
    </location>
</feature>
<keyword evidence="19" id="KW-1185">Reference proteome</keyword>
<evidence type="ECO:0000256" key="9">
    <source>
        <dbReference type="ARBA" id="ARBA00022857"/>
    </source>
</evidence>
<dbReference type="Pfam" id="PF02774">
    <property type="entry name" value="Semialdhyde_dhC"/>
    <property type="match status" value="1"/>
</dbReference>
<evidence type="ECO:0000256" key="2">
    <source>
        <dbReference type="ARBA" id="ARBA00005076"/>
    </source>
</evidence>
<evidence type="ECO:0000256" key="14">
    <source>
        <dbReference type="ARBA" id="ARBA00047891"/>
    </source>
</evidence>
<comment type="caution">
    <text evidence="15">Lacks conserved residue(s) required for the propagation of feature annotation.</text>
</comment>
<feature type="binding site" evidence="15">
    <location>
        <position position="322"/>
    </location>
    <ligand>
        <name>NADP(+)</name>
        <dbReference type="ChEBI" id="CHEBI:58349"/>
    </ligand>
</feature>
<organism evidence="18 19">
    <name type="scientific">Wenjunlia tyrosinilytica</name>
    <dbReference type="NCBI Taxonomy" id="1544741"/>
    <lineage>
        <taxon>Bacteria</taxon>
        <taxon>Bacillati</taxon>
        <taxon>Actinomycetota</taxon>
        <taxon>Actinomycetes</taxon>
        <taxon>Kitasatosporales</taxon>
        <taxon>Streptomycetaceae</taxon>
        <taxon>Wenjunlia</taxon>
    </lineage>
</organism>
<dbReference type="GO" id="GO:0050661">
    <property type="term" value="F:NADP binding"/>
    <property type="evidence" value="ECO:0007669"/>
    <property type="project" value="UniProtKB-UniRule"/>
</dbReference>
<keyword evidence="9 15" id="KW-0521">NADP</keyword>